<dbReference type="Pfam" id="PF01565">
    <property type="entry name" value="FAD_binding_4"/>
    <property type="match status" value="1"/>
</dbReference>
<dbReference type="InterPro" id="IPR016166">
    <property type="entry name" value="FAD-bd_PCMH"/>
</dbReference>
<dbReference type="InterPro" id="IPR006094">
    <property type="entry name" value="Oxid_FAD_bind_N"/>
</dbReference>
<protein>
    <submittedName>
        <fullName evidence="5">FAD/FMN-containing dehydrogenase</fullName>
    </submittedName>
</protein>
<dbReference type="Gene3D" id="3.30.465.10">
    <property type="match status" value="2"/>
</dbReference>
<feature type="domain" description="FAD-binding PCMH-type" evidence="4">
    <location>
        <begin position="115"/>
        <end position="294"/>
    </location>
</feature>
<dbReference type="InterPro" id="IPR016169">
    <property type="entry name" value="FAD-bd_PCMH_sub2"/>
</dbReference>
<dbReference type="InterPro" id="IPR036318">
    <property type="entry name" value="FAD-bd_PCMH-like_sf"/>
</dbReference>
<feature type="signal peptide" evidence="3">
    <location>
        <begin position="1"/>
        <end position="24"/>
    </location>
</feature>
<dbReference type="Pfam" id="PF08031">
    <property type="entry name" value="BBE"/>
    <property type="match status" value="1"/>
</dbReference>
<dbReference type="GO" id="GO:0071949">
    <property type="term" value="F:FAD binding"/>
    <property type="evidence" value="ECO:0007669"/>
    <property type="project" value="InterPro"/>
</dbReference>
<dbReference type="SUPFAM" id="SSF56176">
    <property type="entry name" value="FAD-binding/transporter-associated domain-like"/>
    <property type="match status" value="1"/>
</dbReference>
<name>A0A6A6RK85_9PLEO</name>
<evidence type="ECO:0000313" key="6">
    <source>
        <dbReference type="Proteomes" id="UP000799753"/>
    </source>
</evidence>
<keyword evidence="6" id="KW-1185">Reference proteome</keyword>
<dbReference type="InterPro" id="IPR012951">
    <property type="entry name" value="BBE"/>
</dbReference>
<evidence type="ECO:0000256" key="1">
    <source>
        <dbReference type="ARBA" id="ARBA00005466"/>
    </source>
</evidence>
<dbReference type="EMBL" id="MU006804">
    <property type="protein sequence ID" value="KAF2635770.1"/>
    <property type="molecule type" value="Genomic_DNA"/>
</dbReference>
<dbReference type="PANTHER" id="PTHR13878">
    <property type="entry name" value="GULONOLACTONE OXIDASE"/>
    <property type="match status" value="1"/>
</dbReference>
<dbReference type="AlphaFoldDB" id="A0A6A6RK85"/>
<keyword evidence="2" id="KW-0560">Oxidoreductase</keyword>
<gene>
    <name evidence="5" type="ORF">P280DRAFT_501783</name>
</gene>
<evidence type="ECO:0000259" key="4">
    <source>
        <dbReference type="PROSITE" id="PS51387"/>
    </source>
</evidence>
<dbReference type="OrthoDB" id="9983560at2759"/>
<reference evidence="5" key="1">
    <citation type="journal article" date="2020" name="Stud. Mycol.">
        <title>101 Dothideomycetes genomes: a test case for predicting lifestyles and emergence of pathogens.</title>
        <authorList>
            <person name="Haridas S."/>
            <person name="Albert R."/>
            <person name="Binder M."/>
            <person name="Bloem J."/>
            <person name="Labutti K."/>
            <person name="Salamov A."/>
            <person name="Andreopoulos B."/>
            <person name="Baker S."/>
            <person name="Barry K."/>
            <person name="Bills G."/>
            <person name="Bluhm B."/>
            <person name="Cannon C."/>
            <person name="Castanera R."/>
            <person name="Culley D."/>
            <person name="Daum C."/>
            <person name="Ezra D."/>
            <person name="Gonzalez J."/>
            <person name="Henrissat B."/>
            <person name="Kuo A."/>
            <person name="Liang C."/>
            <person name="Lipzen A."/>
            <person name="Lutzoni F."/>
            <person name="Magnuson J."/>
            <person name="Mondo S."/>
            <person name="Nolan M."/>
            <person name="Ohm R."/>
            <person name="Pangilinan J."/>
            <person name="Park H.-J."/>
            <person name="Ramirez L."/>
            <person name="Alfaro M."/>
            <person name="Sun H."/>
            <person name="Tritt A."/>
            <person name="Yoshinaga Y."/>
            <person name="Zwiers L.-H."/>
            <person name="Turgeon B."/>
            <person name="Goodwin S."/>
            <person name="Spatafora J."/>
            <person name="Crous P."/>
            <person name="Grigoriev I."/>
        </authorList>
    </citation>
    <scope>NUCLEOTIDE SEQUENCE</scope>
    <source>
        <strain evidence="5">CBS 473.64</strain>
    </source>
</reference>
<comment type="similarity">
    <text evidence="1">Belongs to the oxygen-dependent FAD-linked oxidoreductase family.</text>
</comment>
<dbReference type="InterPro" id="IPR050432">
    <property type="entry name" value="FAD-linked_Oxidoreductases_BP"/>
</dbReference>
<sequence>MVSHLCSALAIAAIFFRSSTLAYGGPACRYLLSDTEWPSAEDWNHLNASVSGRLIAVVPLGHVCHDPTYDAAACAALQQSWILPNGQFDDPSGFMSSYYQNASCDPFTGRNTTCLQGNYVQYAINVTGAEDVQAGVEFAQEKNVRLVIKNTGHDYLGKSTGKGALSLWMHNLKSISFSNYTSTAYTGPSVKMGAGIQAFEAYAAADKVGLNVVGGQCPTVGLAGGYSQGGGHSLLSSKHGLGADQALEWEVVTANGTLVTATPTQNSDLYWALSGGGGGTYGVVLSLTSKAYPDGKVGGVSLLFAVASATDDALWNAVEFFQRDSLPTIVDAGAHVQWAIFGSAFLISEATIPGATEDDMRTVFSSFTTYLDANNIQYQMNVTSYPTFYEHADKYLGPLPYGTTPAAQIQGGVMVSRNTVVNDTSALVSVLRNIATKYPQFPIASYGMDVSQPPSSPNAVLPAWREQLSYFVVLQFWNFTVPVSVMDEQERILTEEVMPPLQDIASGAYMSEADFHNPRWREEFYGENWDRLLEVKKTWDPEGLLWAATAVGSDDWVVQEDGRLCKAT</sequence>
<dbReference type="Proteomes" id="UP000799753">
    <property type="component" value="Unassembled WGS sequence"/>
</dbReference>
<dbReference type="PROSITE" id="PS51387">
    <property type="entry name" value="FAD_PCMH"/>
    <property type="match status" value="1"/>
</dbReference>
<accession>A0A6A6RK85</accession>
<dbReference type="GO" id="GO:0016491">
    <property type="term" value="F:oxidoreductase activity"/>
    <property type="evidence" value="ECO:0007669"/>
    <property type="project" value="UniProtKB-KW"/>
</dbReference>
<feature type="chain" id="PRO_5025429898" evidence="3">
    <location>
        <begin position="25"/>
        <end position="568"/>
    </location>
</feature>
<organism evidence="5 6">
    <name type="scientific">Massarina eburnea CBS 473.64</name>
    <dbReference type="NCBI Taxonomy" id="1395130"/>
    <lineage>
        <taxon>Eukaryota</taxon>
        <taxon>Fungi</taxon>
        <taxon>Dikarya</taxon>
        <taxon>Ascomycota</taxon>
        <taxon>Pezizomycotina</taxon>
        <taxon>Dothideomycetes</taxon>
        <taxon>Pleosporomycetidae</taxon>
        <taxon>Pleosporales</taxon>
        <taxon>Massarineae</taxon>
        <taxon>Massarinaceae</taxon>
        <taxon>Massarina</taxon>
    </lineage>
</organism>
<evidence type="ECO:0000313" key="5">
    <source>
        <dbReference type="EMBL" id="KAF2635770.1"/>
    </source>
</evidence>
<evidence type="ECO:0000256" key="2">
    <source>
        <dbReference type="ARBA" id="ARBA00023002"/>
    </source>
</evidence>
<proteinExistence type="inferred from homology"/>
<dbReference type="PANTHER" id="PTHR13878:SF91">
    <property type="entry name" value="FAD BINDING DOMAIN PROTEIN (AFU_ORTHOLOGUE AFUA_6G12070)-RELATED"/>
    <property type="match status" value="1"/>
</dbReference>
<evidence type="ECO:0000256" key="3">
    <source>
        <dbReference type="SAM" id="SignalP"/>
    </source>
</evidence>
<keyword evidence="3" id="KW-0732">Signal</keyword>